<dbReference type="InterPro" id="IPR035965">
    <property type="entry name" value="PAS-like_dom_sf"/>
</dbReference>
<feature type="domain" description="PAS" evidence="9">
    <location>
        <begin position="185"/>
        <end position="255"/>
    </location>
</feature>
<evidence type="ECO:0000256" key="7">
    <source>
        <dbReference type="SAM" id="MobiDB-lite"/>
    </source>
</evidence>
<keyword evidence="3" id="KW-0808">Transferase</keyword>
<dbReference type="SMART" id="SM00065">
    <property type="entry name" value="GAF"/>
    <property type="match status" value="1"/>
</dbReference>
<evidence type="ECO:0000256" key="1">
    <source>
        <dbReference type="ARBA" id="ARBA00000085"/>
    </source>
</evidence>
<dbReference type="Proteomes" id="UP000236569">
    <property type="component" value="Unassembled WGS sequence"/>
</dbReference>
<dbReference type="Gene3D" id="3.30.565.10">
    <property type="entry name" value="Histidine kinase-like ATPase, C-terminal domain"/>
    <property type="match status" value="1"/>
</dbReference>
<dbReference type="SMART" id="SM00387">
    <property type="entry name" value="HATPase_c"/>
    <property type="match status" value="1"/>
</dbReference>
<evidence type="ECO:0000259" key="11">
    <source>
        <dbReference type="PROSITE" id="PS50122"/>
    </source>
</evidence>
<dbReference type="Pfam" id="PF08448">
    <property type="entry name" value="PAS_4"/>
    <property type="match status" value="2"/>
</dbReference>
<comment type="catalytic activity">
    <reaction evidence="1">
        <text>ATP + protein L-histidine = ADP + protein N-phospho-L-histidine.</text>
        <dbReference type="EC" id="2.7.13.3"/>
    </reaction>
</comment>
<dbReference type="InterPro" id="IPR036890">
    <property type="entry name" value="HATPase_C_sf"/>
</dbReference>
<dbReference type="SUPFAM" id="SSF52738">
    <property type="entry name" value="Methylesterase CheB, C-terminal domain"/>
    <property type="match status" value="1"/>
</dbReference>
<evidence type="ECO:0000256" key="4">
    <source>
        <dbReference type="ARBA" id="ARBA00022777"/>
    </source>
</evidence>
<dbReference type="GO" id="GO:0016020">
    <property type="term" value="C:membrane"/>
    <property type="evidence" value="ECO:0007669"/>
    <property type="project" value="UniProtKB-SubCell"/>
</dbReference>
<dbReference type="SMART" id="SM00086">
    <property type="entry name" value="PAC"/>
    <property type="match status" value="2"/>
</dbReference>
<evidence type="ECO:0000256" key="3">
    <source>
        <dbReference type="ARBA" id="ARBA00022679"/>
    </source>
</evidence>
<organism evidence="12 13">
    <name type="scientific">Deinococcus aerius</name>
    <dbReference type="NCBI Taxonomy" id="200253"/>
    <lineage>
        <taxon>Bacteria</taxon>
        <taxon>Thermotogati</taxon>
        <taxon>Deinococcota</taxon>
        <taxon>Deinococci</taxon>
        <taxon>Deinococcales</taxon>
        <taxon>Deinococcaceae</taxon>
        <taxon>Deinococcus</taxon>
    </lineage>
</organism>
<feature type="domain" description="PAS" evidence="9">
    <location>
        <begin position="602"/>
        <end position="673"/>
    </location>
</feature>
<name>A0A2I9CVR1_9DEIO</name>
<gene>
    <name evidence="12" type="ORF">DAERI_070047</name>
</gene>
<feature type="domain" description="PAC" evidence="10">
    <location>
        <begin position="671"/>
        <end position="722"/>
    </location>
</feature>
<keyword evidence="4" id="KW-0418">Kinase</keyword>
<evidence type="ECO:0000259" key="10">
    <source>
        <dbReference type="PROSITE" id="PS50113"/>
    </source>
</evidence>
<feature type="region of interest" description="Disordered" evidence="7">
    <location>
        <begin position="776"/>
        <end position="799"/>
    </location>
</feature>
<dbReference type="InterPro" id="IPR005467">
    <property type="entry name" value="His_kinase_dom"/>
</dbReference>
<evidence type="ECO:0000313" key="12">
    <source>
        <dbReference type="EMBL" id="GBF06049.1"/>
    </source>
</evidence>
<dbReference type="InterPro" id="IPR050351">
    <property type="entry name" value="BphY/WalK/GraS-like"/>
</dbReference>
<evidence type="ECO:0000313" key="13">
    <source>
        <dbReference type="Proteomes" id="UP000236569"/>
    </source>
</evidence>
<comment type="caution">
    <text evidence="6">Lacks conserved residue(s) required for the propagation of feature annotation.</text>
</comment>
<dbReference type="SUPFAM" id="SSF55781">
    <property type="entry name" value="GAF domain-like"/>
    <property type="match status" value="1"/>
</dbReference>
<keyword evidence="5" id="KW-0472">Membrane</keyword>
<dbReference type="InterPro" id="IPR035909">
    <property type="entry name" value="CheB_C"/>
</dbReference>
<dbReference type="Gene3D" id="3.40.50.180">
    <property type="entry name" value="Methylesterase CheB, C-terminal domain"/>
    <property type="match status" value="1"/>
</dbReference>
<dbReference type="GO" id="GO:0000156">
    <property type="term" value="F:phosphorelay response regulator activity"/>
    <property type="evidence" value="ECO:0007669"/>
    <property type="project" value="InterPro"/>
</dbReference>
<dbReference type="InterPro" id="IPR000673">
    <property type="entry name" value="Sig_transdc_resp-reg_Me-estase"/>
</dbReference>
<dbReference type="InterPro" id="IPR001610">
    <property type="entry name" value="PAC"/>
</dbReference>
<feature type="domain" description="CheB-type methylesterase" evidence="11">
    <location>
        <begin position="1"/>
        <end position="175"/>
    </location>
</feature>
<keyword evidence="13" id="KW-1185">Reference proteome</keyword>
<dbReference type="CDD" id="cd00130">
    <property type="entry name" value="PAS"/>
    <property type="match status" value="3"/>
</dbReference>
<dbReference type="Pfam" id="PF08447">
    <property type="entry name" value="PAS_3"/>
    <property type="match status" value="1"/>
</dbReference>
<dbReference type="EMBL" id="BFAG01000007">
    <property type="protein sequence ID" value="GBF06049.1"/>
    <property type="molecule type" value="Genomic_DNA"/>
</dbReference>
<dbReference type="Gene3D" id="3.30.450.20">
    <property type="entry name" value="PAS domain"/>
    <property type="match status" value="4"/>
</dbReference>
<dbReference type="PROSITE" id="PS50113">
    <property type="entry name" value="PAC"/>
    <property type="match status" value="2"/>
</dbReference>
<evidence type="ECO:0000256" key="5">
    <source>
        <dbReference type="ARBA" id="ARBA00023136"/>
    </source>
</evidence>
<accession>A0A2I9CVR1</accession>
<sequence>MLVAPADTLEVASAVLAELPAEWPAPVLIHGASDAAGVLRRLTRRPVDLAENGTVLQAGRVYLSPPHTVLEVGPDRCCAVMQPEVPSARPLDRLLLSLAESFGPRALAVILAGPGRDGAAGACALRGAGGTVLVQDPASATPAALPRAVMETGAAGLVLPPGDLGRTVTDLLAGRRVTGAATARAEPRAEGILERMGDAHCVLDRDFHIVSVNAATERLLGVPRTALLGRSHWDAFPASVDAPIGLALRRAVEEGTEQHLTHHYTGEGYDLHLEVDAYPAGEGGVSLFWRDVTARVRAEAALRTSEEKYRALFTEMDEAYAVVEVLADEKGRWTDFRFLDANPAFLRHTGMPYPVGRTATELLGTPNPRWAELYGQVAQTGNPLRVEESELTLGRTFDLNIFRLGGEGSRQVAVLFTDITGRKRREANQALLIEISKDLSQLSREEELLHTVGAKLTAHLGLTCYHYVDVDEDRAEVTVRHFWHALDVPSVLGTYPIDRFVSPGELSSLRAGETSVIHDAENDLPGDTAALVALRAGAAAQKIGAYIAVPYSQDGRWKAYFAVADSRARRWTGPEVELVQEIASRLFPRIERARAEAALAESEGRLRTLMEHLPGAAVFVVDHDLRYVLAQGEALAAVGLTPEDLVGRTVAQTMGPELAPGYEALYRQALAGEGFDYEHTAHGRTFITRGVPLRNAAGRISAALAVSYDITERKRAEAALQASETRFRAVANLVPDLLWESLPDGFTTWYNQRWLEYTGQTFEQATGWGWTDAVHPEDREGSSQQYRQGVRANQPLRQEHRIRRHDGEYRWFVVNTFPVRDERGEVVRVYGAATDIHHLRALNADLEARVAERTRRLADLNAELGNVITRTAHNLEAPARRLGHLLDPGRPVDPEALDGLSPYDPAALHDEVTRLRGVAQDLRQLARLEGQDVTKDLLPLGELFEEVRAEVSATPRGAQVYWLINPLPIVRGDRALLRQALEVLMTFTLSESRGARYVTVSSQDVEGEVQVTVEDNGLGLTGEEAATLFDLAVRTDQAVPVLPGSGLVQVRRILARHGGWAWAEAQRMSGKVVLAFPRDEAVNELEALFRQDKPGW</sequence>
<dbReference type="InterPro" id="IPR013656">
    <property type="entry name" value="PAS_4"/>
</dbReference>
<dbReference type="InterPro" id="IPR000014">
    <property type="entry name" value="PAS"/>
</dbReference>
<dbReference type="EC" id="2.7.13.3" evidence="2"/>
<reference evidence="13" key="1">
    <citation type="submission" date="2018-01" db="EMBL/GenBank/DDBJ databases">
        <title>Draft Genome Sequence of the Radioresistant Bacterium Deinococcus aerius TR0125, Isolated from the Higher Atmosphere above Japan.</title>
        <authorList>
            <person name="Satoh K."/>
            <person name="Arai H."/>
            <person name="Sanzen T."/>
            <person name="Kawaguchi Y."/>
            <person name="Hayashi H."/>
            <person name="Yokobori S."/>
            <person name="Yamagishi A."/>
            <person name="Oono Y."/>
            <person name="Narumi I."/>
        </authorList>
    </citation>
    <scope>NUCLEOTIDE SEQUENCE [LARGE SCALE GENOMIC DNA]</scope>
    <source>
        <strain evidence="13">TR0125</strain>
    </source>
</reference>
<dbReference type="GO" id="GO:0007234">
    <property type="term" value="P:osmosensory signaling via phosphorelay pathway"/>
    <property type="evidence" value="ECO:0007669"/>
    <property type="project" value="TreeGrafter"/>
</dbReference>
<evidence type="ECO:0000256" key="2">
    <source>
        <dbReference type="ARBA" id="ARBA00012438"/>
    </source>
</evidence>
<dbReference type="GO" id="GO:0006935">
    <property type="term" value="P:chemotaxis"/>
    <property type="evidence" value="ECO:0007669"/>
    <property type="project" value="InterPro"/>
</dbReference>
<dbReference type="PANTHER" id="PTHR42878">
    <property type="entry name" value="TWO-COMPONENT HISTIDINE KINASE"/>
    <property type="match status" value="1"/>
</dbReference>
<dbReference type="GO" id="GO:0008984">
    <property type="term" value="F:protein-glutamate methylesterase activity"/>
    <property type="evidence" value="ECO:0007669"/>
    <property type="project" value="InterPro"/>
</dbReference>
<dbReference type="InterPro" id="IPR003594">
    <property type="entry name" value="HATPase_dom"/>
</dbReference>
<dbReference type="PROSITE" id="PS50122">
    <property type="entry name" value="CHEB"/>
    <property type="match status" value="1"/>
</dbReference>
<dbReference type="GO" id="GO:0030295">
    <property type="term" value="F:protein kinase activator activity"/>
    <property type="evidence" value="ECO:0007669"/>
    <property type="project" value="TreeGrafter"/>
</dbReference>
<dbReference type="Pfam" id="PF13188">
    <property type="entry name" value="PAS_8"/>
    <property type="match status" value="1"/>
</dbReference>
<dbReference type="FunFam" id="3.30.450.20:FF:000099">
    <property type="entry name" value="Sensory box sensor histidine kinase"/>
    <property type="match status" value="1"/>
</dbReference>
<dbReference type="NCBIfam" id="TIGR00229">
    <property type="entry name" value="sensory_box"/>
    <property type="match status" value="3"/>
</dbReference>
<dbReference type="Pfam" id="PF02518">
    <property type="entry name" value="HATPase_c"/>
    <property type="match status" value="1"/>
</dbReference>
<dbReference type="Pfam" id="PF01339">
    <property type="entry name" value="CheB_methylest"/>
    <property type="match status" value="1"/>
</dbReference>
<evidence type="ECO:0000259" key="9">
    <source>
        <dbReference type="PROSITE" id="PS50112"/>
    </source>
</evidence>
<dbReference type="AlphaFoldDB" id="A0A2I9CVR1"/>
<dbReference type="InterPro" id="IPR000700">
    <property type="entry name" value="PAS-assoc_C"/>
</dbReference>
<dbReference type="InterPro" id="IPR003018">
    <property type="entry name" value="GAF"/>
</dbReference>
<dbReference type="PANTHER" id="PTHR42878:SF15">
    <property type="entry name" value="BACTERIOPHYTOCHROME"/>
    <property type="match status" value="1"/>
</dbReference>
<feature type="domain" description="PAC" evidence="10">
    <location>
        <begin position="796"/>
        <end position="848"/>
    </location>
</feature>
<dbReference type="SMART" id="SM00091">
    <property type="entry name" value="PAS"/>
    <property type="match status" value="3"/>
</dbReference>
<dbReference type="Gene3D" id="3.30.450.40">
    <property type="match status" value="1"/>
</dbReference>
<evidence type="ECO:0000256" key="6">
    <source>
        <dbReference type="PROSITE-ProRule" id="PRU00050"/>
    </source>
</evidence>
<comment type="caution">
    <text evidence="12">The sequence shown here is derived from an EMBL/GenBank/DDBJ whole genome shotgun (WGS) entry which is preliminary data.</text>
</comment>
<evidence type="ECO:0000259" key="8">
    <source>
        <dbReference type="PROSITE" id="PS50109"/>
    </source>
</evidence>
<proteinExistence type="predicted"/>
<dbReference type="InterPro" id="IPR029016">
    <property type="entry name" value="GAF-like_dom_sf"/>
</dbReference>
<dbReference type="GO" id="GO:0004673">
    <property type="term" value="F:protein histidine kinase activity"/>
    <property type="evidence" value="ECO:0007669"/>
    <property type="project" value="UniProtKB-EC"/>
</dbReference>
<dbReference type="GO" id="GO:0005737">
    <property type="term" value="C:cytoplasm"/>
    <property type="evidence" value="ECO:0007669"/>
    <property type="project" value="InterPro"/>
</dbReference>
<feature type="domain" description="PAS" evidence="9">
    <location>
        <begin position="723"/>
        <end position="793"/>
    </location>
</feature>
<dbReference type="InterPro" id="IPR013655">
    <property type="entry name" value="PAS_fold_3"/>
</dbReference>
<feature type="domain" description="Histidine kinase" evidence="8">
    <location>
        <begin position="870"/>
        <end position="1080"/>
    </location>
</feature>
<dbReference type="SUPFAM" id="SSF55785">
    <property type="entry name" value="PYP-like sensor domain (PAS domain)"/>
    <property type="match status" value="4"/>
</dbReference>
<dbReference type="PROSITE" id="PS50112">
    <property type="entry name" value="PAS"/>
    <property type="match status" value="3"/>
</dbReference>
<protein>
    <recommendedName>
        <fullName evidence="2">histidine kinase</fullName>
        <ecNumber evidence="2">2.7.13.3</ecNumber>
    </recommendedName>
</protein>
<dbReference type="PROSITE" id="PS50109">
    <property type="entry name" value="HIS_KIN"/>
    <property type="match status" value="1"/>
</dbReference>
<dbReference type="SUPFAM" id="SSF55874">
    <property type="entry name" value="ATPase domain of HSP90 chaperone/DNA topoisomerase II/histidine kinase"/>
    <property type="match status" value="1"/>
</dbReference>